<dbReference type="SMART" id="SM00387">
    <property type="entry name" value="HATPase_c"/>
    <property type="match status" value="1"/>
</dbReference>
<evidence type="ECO:0000256" key="8">
    <source>
        <dbReference type="ARBA" id="ARBA00022741"/>
    </source>
</evidence>
<dbReference type="InterPro" id="IPR003594">
    <property type="entry name" value="HATPase_dom"/>
</dbReference>
<dbReference type="FunFam" id="3.30.565.10:FF:000006">
    <property type="entry name" value="Sensor histidine kinase WalK"/>
    <property type="match status" value="1"/>
</dbReference>
<comment type="catalytic activity">
    <reaction evidence="1">
        <text>ATP + protein L-histidine = ADP + protein N-phospho-L-histidine.</text>
        <dbReference type="EC" id="2.7.13.3"/>
    </reaction>
</comment>
<dbReference type="RefSeq" id="WP_257821645.1">
    <property type="nucleotide sequence ID" value="NZ_JABXYM010000001.1"/>
</dbReference>
<keyword evidence="6" id="KW-0808">Transferase</keyword>
<proteinExistence type="predicted"/>
<feature type="transmembrane region" description="Helical" evidence="14">
    <location>
        <begin position="12"/>
        <end position="34"/>
    </location>
</feature>
<keyword evidence="12" id="KW-0902">Two-component regulatory system</keyword>
<dbReference type="InterPro" id="IPR036097">
    <property type="entry name" value="HisK_dim/P_sf"/>
</dbReference>
<evidence type="ECO:0000313" key="17">
    <source>
        <dbReference type="EMBL" id="MCR6097240.1"/>
    </source>
</evidence>
<keyword evidence="11 14" id="KW-1133">Transmembrane helix</keyword>
<comment type="caution">
    <text evidence="17">The sequence shown here is derived from an EMBL/GenBank/DDBJ whole genome shotgun (WGS) entry which is preliminary data.</text>
</comment>
<evidence type="ECO:0000256" key="7">
    <source>
        <dbReference type="ARBA" id="ARBA00022692"/>
    </source>
</evidence>
<dbReference type="InterPro" id="IPR050398">
    <property type="entry name" value="HssS/ArlS-like"/>
</dbReference>
<evidence type="ECO:0000256" key="14">
    <source>
        <dbReference type="SAM" id="Phobius"/>
    </source>
</evidence>
<reference evidence="17" key="1">
    <citation type="submission" date="2020-06" db="EMBL/GenBank/DDBJ databases">
        <title>Insight into the genomes of haloalkaliphilic bacilli from Kenyan soda lakes.</title>
        <authorList>
            <person name="Mwirichia R."/>
            <person name="Villamizar G.C."/>
            <person name="Poehlein A."/>
            <person name="Mugweru J."/>
            <person name="Kipnyargis A."/>
            <person name="Kiplimo D."/>
            <person name="Orwa P."/>
            <person name="Daniel R."/>
        </authorList>
    </citation>
    <scope>NUCLEOTIDE SEQUENCE</scope>
    <source>
        <strain evidence="17">B1096_S55</strain>
    </source>
</reference>
<keyword evidence="4" id="KW-1003">Cell membrane</keyword>
<dbReference type="SUPFAM" id="SSF158472">
    <property type="entry name" value="HAMP domain-like"/>
    <property type="match status" value="1"/>
</dbReference>
<dbReference type="Gene3D" id="1.10.287.130">
    <property type="match status" value="1"/>
</dbReference>
<evidence type="ECO:0000256" key="12">
    <source>
        <dbReference type="ARBA" id="ARBA00023012"/>
    </source>
</evidence>
<dbReference type="CDD" id="cd06225">
    <property type="entry name" value="HAMP"/>
    <property type="match status" value="1"/>
</dbReference>
<dbReference type="PROSITE" id="PS50885">
    <property type="entry name" value="HAMP"/>
    <property type="match status" value="1"/>
</dbReference>
<keyword evidence="9 17" id="KW-0418">Kinase</keyword>
<evidence type="ECO:0000313" key="18">
    <source>
        <dbReference type="Proteomes" id="UP001057753"/>
    </source>
</evidence>
<dbReference type="PROSITE" id="PS50109">
    <property type="entry name" value="HIS_KIN"/>
    <property type="match status" value="1"/>
</dbReference>
<evidence type="ECO:0000256" key="13">
    <source>
        <dbReference type="ARBA" id="ARBA00023136"/>
    </source>
</evidence>
<dbReference type="SMART" id="SM00304">
    <property type="entry name" value="HAMP"/>
    <property type="match status" value="1"/>
</dbReference>
<dbReference type="InterPro" id="IPR003660">
    <property type="entry name" value="HAMP_dom"/>
</dbReference>
<dbReference type="Pfam" id="PF00512">
    <property type="entry name" value="HisKA"/>
    <property type="match status" value="1"/>
</dbReference>
<dbReference type="Pfam" id="PF00672">
    <property type="entry name" value="HAMP"/>
    <property type="match status" value="1"/>
</dbReference>
<dbReference type="Proteomes" id="UP001057753">
    <property type="component" value="Unassembled WGS sequence"/>
</dbReference>
<evidence type="ECO:0000256" key="6">
    <source>
        <dbReference type="ARBA" id="ARBA00022679"/>
    </source>
</evidence>
<evidence type="ECO:0000256" key="2">
    <source>
        <dbReference type="ARBA" id="ARBA00004651"/>
    </source>
</evidence>
<evidence type="ECO:0000259" key="15">
    <source>
        <dbReference type="PROSITE" id="PS50109"/>
    </source>
</evidence>
<accession>A0A9Q4B3E8</accession>
<dbReference type="InterPro" id="IPR003661">
    <property type="entry name" value="HisK_dim/P_dom"/>
</dbReference>
<keyword evidence="5" id="KW-0597">Phosphoprotein</keyword>
<dbReference type="EC" id="2.7.13.3" evidence="3"/>
<keyword evidence="13 14" id="KW-0472">Membrane</keyword>
<feature type="domain" description="Histidine kinase" evidence="15">
    <location>
        <begin position="249"/>
        <end position="462"/>
    </location>
</feature>
<dbReference type="Pfam" id="PF02518">
    <property type="entry name" value="HATPase_c"/>
    <property type="match status" value="1"/>
</dbReference>
<dbReference type="InterPro" id="IPR036890">
    <property type="entry name" value="HATPase_C_sf"/>
</dbReference>
<keyword evidence="10" id="KW-0067">ATP-binding</keyword>
<evidence type="ECO:0000259" key="16">
    <source>
        <dbReference type="PROSITE" id="PS50885"/>
    </source>
</evidence>
<dbReference type="EMBL" id="JABXYM010000001">
    <property type="protein sequence ID" value="MCR6097240.1"/>
    <property type="molecule type" value="Genomic_DNA"/>
</dbReference>
<evidence type="ECO:0000256" key="4">
    <source>
        <dbReference type="ARBA" id="ARBA00022475"/>
    </source>
</evidence>
<dbReference type="PANTHER" id="PTHR45528">
    <property type="entry name" value="SENSOR HISTIDINE KINASE CPXA"/>
    <property type="match status" value="1"/>
</dbReference>
<dbReference type="CDD" id="cd00082">
    <property type="entry name" value="HisKA"/>
    <property type="match status" value="1"/>
</dbReference>
<evidence type="ECO:0000256" key="9">
    <source>
        <dbReference type="ARBA" id="ARBA00022777"/>
    </source>
</evidence>
<evidence type="ECO:0000256" key="10">
    <source>
        <dbReference type="ARBA" id="ARBA00022840"/>
    </source>
</evidence>
<keyword evidence="7 14" id="KW-0812">Transmembrane</keyword>
<evidence type="ECO:0000256" key="5">
    <source>
        <dbReference type="ARBA" id="ARBA00022553"/>
    </source>
</evidence>
<dbReference type="GO" id="GO:0005886">
    <property type="term" value="C:plasma membrane"/>
    <property type="evidence" value="ECO:0007669"/>
    <property type="project" value="UniProtKB-SubCell"/>
</dbReference>
<name>A0A9Q4B3E8_SALAG</name>
<protein>
    <recommendedName>
        <fullName evidence="3">histidine kinase</fullName>
        <ecNumber evidence="3">2.7.13.3</ecNumber>
    </recommendedName>
</protein>
<feature type="transmembrane region" description="Helical" evidence="14">
    <location>
        <begin position="165"/>
        <end position="188"/>
    </location>
</feature>
<keyword evidence="18" id="KW-1185">Reference proteome</keyword>
<dbReference type="GO" id="GO:0005524">
    <property type="term" value="F:ATP binding"/>
    <property type="evidence" value="ECO:0007669"/>
    <property type="project" value="UniProtKB-KW"/>
</dbReference>
<dbReference type="Gene3D" id="3.30.565.10">
    <property type="entry name" value="Histidine kinase-like ATPase, C-terminal domain"/>
    <property type="match status" value="1"/>
</dbReference>
<gene>
    <name evidence="17" type="ORF">HXA33_11865</name>
</gene>
<comment type="subcellular location">
    <subcellularLocation>
        <location evidence="2">Cell membrane</location>
        <topology evidence="2">Multi-pass membrane protein</topology>
    </subcellularLocation>
</comment>
<evidence type="ECO:0000256" key="1">
    <source>
        <dbReference type="ARBA" id="ARBA00000085"/>
    </source>
</evidence>
<dbReference type="SUPFAM" id="SSF47384">
    <property type="entry name" value="Homodimeric domain of signal transducing histidine kinase"/>
    <property type="match status" value="1"/>
</dbReference>
<dbReference type="SMART" id="SM00388">
    <property type="entry name" value="HisKA"/>
    <property type="match status" value="1"/>
</dbReference>
<keyword evidence="8" id="KW-0547">Nucleotide-binding</keyword>
<evidence type="ECO:0000256" key="11">
    <source>
        <dbReference type="ARBA" id="ARBA00022989"/>
    </source>
</evidence>
<sequence>MFKNKGMFRKLFSSHLIILLISFVVFAVLLNSLIHNEMTARYSRTFDHQKDRLIEHFLNAAEQGWNEETLQTSLEMSMNQENRQILLFSQEGTPVYNTGFLEGIGFSGEDLKHVLAEGSVNKRIQGKGTQVVYMIAEPLIIPTADVEEYVMVMLFHEFDNESSQIVWISFLTAGFTILITALMIFFVSRKITAPLTNMRNVAMQYAKGDFSARIHVESKDEIGQLAHTFNYMAKELGSLDQLRKEFVANVSHDLRSPLTSIRGFLGAMMDGTIPKEKHQHYLTIMRHETDRLMKLVNDLLDQTSLEAGNWKLDCKRYNLTEQLRTMLAKMEPTASKHGIDMALNTEEDIYIYADEDRMAQVWGNLLQNALQNSDSGTAIQLEVNKHSNNVDVNVCDEGVGMTEEELSHVWERFYKTDKARSKKTGTGIGLSIVKQIVDLHGASISVKSKKGHGTTFKVTLPK</sequence>
<dbReference type="Gene3D" id="6.10.340.10">
    <property type="match status" value="1"/>
</dbReference>
<dbReference type="PRINTS" id="PR00344">
    <property type="entry name" value="BCTRLSENSOR"/>
</dbReference>
<feature type="domain" description="HAMP" evidence="16">
    <location>
        <begin position="189"/>
        <end position="241"/>
    </location>
</feature>
<dbReference type="AlphaFoldDB" id="A0A9Q4B3E8"/>
<dbReference type="PANTHER" id="PTHR45528:SF1">
    <property type="entry name" value="SENSOR HISTIDINE KINASE CPXA"/>
    <property type="match status" value="1"/>
</dbReference>
<dbReference type="InterPro" id="IPR005467">
    <property type="entry name" value="His_kinase_dom"/>
</dbReference>
<dbReference type="GO" id="GO:0000155">
    <property type="term" value="F:phosphorelay sensor kinase activity"/>
    <property type="evidence" value="ECO:0007669"/>
    <property type="project" value="InterPro"/>
</dbReference>
<dbReference type="InterPro" id="IPR004358">
    <property type="entry name" value="Sig_transdc_His_kin-like_C"/>
</dbReference>
<dbReference type="FunFam" id="1.10.287.130:FF:000001">
    <property type="entry name" value="Two-component sensor histidine kinase"/>
    <property type="match status" value="1"/>
</dbReference>
<organism evidence="17 18">
    <name type="scientific">Salipaludibacillus agaradhaerens</name>
    <name type="common">Bacillus agaradhaerens</name>
    <dbReference type="NCBI Taxonomy" id="76935"/>
    <lineage>
        <taxon>Bacteria</taxon>
        <taxon>Bacillati</taxon>
        <taxon>Bacillota</taxon>
        <taxon>Bacilli</taxon>
        <taxon>Bacillales</taxon>
        <taxon>Bacillaceae</taxon>
    </lineage>
</organism>
<evidence type="ECO:0000256" key="3">
    <source>
        <dbReference type="ARBA" id="ARBA00012438"/>
    </source>
</evidence>
<dbReference type="SUPFAM" id="SSF55874">
    <property type="entry name" value="ATPase domain of HSP90 chaperone/DNA topoisomerase II/histidine kinase"/>
    <property type="match status" value="1"/>
</dbReference>